<gene>
    <name evidence="2" type="ORF">CHYS00102_LOCUS31600</name>
    <name evidence="3" type="ORF">CHYS00102_LOCUS31602</name>
</gene>
<evidence type="ECO:0008006" key="4">
    <source>
        <dbReference type="Google" id="ProtNLM"/>
    </source>
</evidence>
<evidence type="ECO:0000256" key="1">
    <source>
        <dbReference type="SAM" id="SignalP"/>
    </source>
</evidence>
<evidence type="ECO:0000313" key="2">
    <source>
        <dbReference type="EMBL" id="CAD8904380.1"/>
    </source>
</evidence>
<feature type="signal peptide" evidence="1">
    <location>
        <begin position="1"/>
        <end position="30"/>
    </location>
</feature>
<protein>
    <recommendedName>
        <fullName evidence="4">Plastid lipid-associated protein/fibrillin conserved domain-containing protein</fullName>
    </recommendedName>
</protein>
<dbReference type="EMBL" id="HBFR01043174">
    <property type="protein sequence ID" value="CAD8904382.1"/>
    <property type="molecule type" value="Transcribed_RNA"/>
</dbReference>
<proteinExistence type="predicted"/>
<sequence>MTSRFPKITATAAFSCVFFMAVTLTDPADAFVLHNRASSSRPLAATADDAGAEIGFVKSRRDAISFIVAGTAALPFLPTAAYADAAAVQDSLDVENFLRKGVDLGGNMGVSSQAGKSRPQTGVVLRDGTEVRQAKDGSVAAEILTGTKEKPVAVMTSFSSPWKLETGPVFDVECRDKRSGDGIFVAVTENTGGKRIGDLPNSFFLDRLFSPTGRFSFYGPPTDIKVKKSTMDGTNKVIELSFSNLSQSTNAEIPRNAMLVATIPEGTDSAVMLIGSANAARWKNGASKTVKDSLDSFKALPSPKTNLKLRAKDRSEMFINF</sequence>
<dbReference type="EMBL" id="HBFR01043172">
    <property type="protein sequence ID" value="CAD8904380.1"/>
    <property type="molecule type" value="Transcribed_RNA"/>
</dbReference>
<organism evidence="3">
    <name type="scientific">Corethron hystrix</name>
    <dbReference type="NCBI Taxonomy" id="216773"/>
    <lineage>
        <taxon>Eukaryota</taxon>
        <taxon>Sar</taxon>
        <taxon>Stramenopiles</taxon>
        <taxon>Ochrophyta</taxon>
        <taxon>Bacillariophyta</taxon>
        <taxon>Coscinodiscophyceae</taxon>
        <taxon>Corethrophycidae</taxon>
        <taxon>Corethrales</taxon>
        <taxon>Corethraceae</taxon>
        <taxon>Corethron</taxon>
    </lineage>
</organism>
<evidence type="ECO:0000313" key="3">
    <source>
        <dbReference type="EMBL" id="CAD8904382.1"/>
    </source>
</evidence>
<dbReference type="AlphaFoldDB" id="A0A6U5MFB2"/>
<keyword evidence="1" id="KW-0732">Signal</keyword>
<accession>A0A6U5MFB2</accession>
<reference evidence="3" key="1">
    <citation type="submission" date="2021-01" db="EMBL/GenBank/DDBJ databases">
        <authorList>
            <person name="Corre E."/>
            <person name="Pelletier E."/>
            <person name="Niang G."/>
            <person name="Scheremetjew M."/>
            <person name="Finn R."/>
            <person name="Kale V."/>
            <person name="Holt S."/>
            <person name="Cochrane G."/>
            <person name="Meng A."/>
            <person name="Brown T."/>
            <person name="Cohen L."/>
        </authorList>
    </citation>
    <scope>NUCLEOTIDE SEQUENCE</scope>
    <source>
        <strain evidence="3">308</strain>
    </source>
</reference>
<name>A0A6U5MFB2_9STRA</name>
<feature type="chain" id="PRO_5036192211" description="Plastid lipid-associated protein/fibrillin conserved domain-containing protein" evidence="1">
    <location>
        <begin position="31"/>
        <end position="321"/>
    </location>
</feature>